<dbReference type="AlphaFoldDB" id="A0A3M0AQP6"/>
<dbReference type="EMBL" id="REFJ01000002">
    <property type="protein sequence ID" value="RMA81322.1"/>
    <property type="molecule type" value="Genomic_DNA"/>
</dbReference>
<dbReference type="GO" id="GO:0015627">
    <property type="term" value="C:type II protein secretion system complex"/>
    <property type="evidence" value="ECO:0007669"/>
    <property type="project" value="InterPro"/>
</dbReference>
<evidence type="ECO:0000256" key="5">
    <source>
        <dbReference type="ARBA" id="ARBA00022519"/>
    </source>
</evidence>
<comment type="function">
    <text evidence="10">Inner membrane component of the type II secretion system required for the energy-dependent secretion of extracellular factors such as proteases and toxins from the periplasm.</text>
</comment>
<feature type="domain" description="GspL periplasmic" evidence="13">
    <location>
        <begin position="221"/>
        <end position="372"/>
    </location>
</feature>
<proteinExistence type="inferred from homology"/>
<gene>
    <name evidence="14" type="ORF">DFR27_1139</name>
</gene>
<dbReference type="Pfam" id="PF05134">
    <property type="entry name" value="T2SSL"/>
    <property type="match status" value="1"/>
</dbReference>
<protein>
    <recommendedName>
        <fullName evidence="10">Type II secretion system protein L</fullName>
        <shortName evidence="10">T2SS protein L</shortName>
    </recommendedName>
</protein>
<keyword evidence="8 11" id="KW-1133">Transmembrane helix</keyword>
<comment type="subcellular location">
    <subcellularLocation>
        <location evidence="1">Cell inner membrane</location>
        <topology evidence="1">Single-pass membrane protein</topology>
    </subcellularLocation>
</comment>
<comment type="caution">
    <text evidence="14">The sequence shown here is derived from an EMBL/GenBank/DDBJ whole genome shotgun (WGS) entry which is preliminary data.</text>
</comment>
<dbReference type="RefSeq" id="WP_121876469.1">
    <property type="nucleotide sequence ID" value="NZ_REFJ01000002.1"/>
</dbReference>
<dbReference type="OrthoDB" id="7011844at2"/>
<feature type="transmembrane region" description="Helical" evidence="11">
    <location>
        <begin position="230"/>
        <end position="250"/>
    </location>
</feature>
<evidence type="ECO:0000256" key="9">
    <source>
        <dbReference type="ARBA" id="ARBA00023136"/>
    </source>
</evidence>
<keyword evidence="3 10" id="KW-0813">Transport</keyword>
<dbReference type="SUPFAM" id="SSF53067">
    <property type="entry name" value="Actin-like ATPase domain"/>
    <property type="match status" value="1"/>
</dbReference>
<evidence type="ECO:0000256" key="7">
    <source>
        <dbReference type="ARBA" id="ARBA00022927"/>
    </source>
</evidence>
<keyword evidence="15" id="KW-1185">Reference proteome</keyword>
<evidence type="ECO:0000259" key="12">
    <source>
        <dbReference type="Pfam" id="PF05134"/>
    </source>
</evidence>
<evidence type="ECO:0000256" key="10">
    <source>
        <dbReference type="PIRNR" id="PIRNR015761"/>
    </source>
</evidence>
<keyword evidence="6 11" id="KW-0812">Transmembrane</keyword>
<evidence type="ECO:0000313" key="14">
    <source>
        <dbReference type="EMBL" id="RMA81322.1"/>
    </source>
</evidence>
<keyword evidence="5" id="KW-0997">Cell inner membrane</keyword>
<dbReference type="Gene3D" id="3.30.420.380">
    <property type="match status" value="1"/>
</dbReference>
<comment type="similarity">
    <text evidence="2 10">Belongs to the GSP L family.</text>
</comment>
<keyword evidence="9 11" id="KW-0472">Membrane</keyword>
<dbReference type="Pfam" id="PF12693">
    <property type="entry name" value="GspL_C"/>
    <property type="match status" value="1"/>
</dbReference>
<dbReference type="PIRSF" id="PIRSF015761">
    <property type="entry name" value="Protein_L"/>
    <property type="match status" value="1"/>
</dbReference>
<dbReference type="InterPro" id="IPR007812">
    <property type="entry name" value="T2SS_protein-GspL"/>
</dbReference>
<dbReference type="GO" id="GO:0005886">
    <property type="term" value="C:plasma membrane"/>
    <property type="evidence" value="ECO:0007669"/>
    <property type="project" value="UniProtKB-SubCell"/>
</dbReference>
<evidence type="ECO:0000313" key="15">
    <source>
        <dbReference type="Proteomes" id="UP000267187"/>
    </source>
</evidence>
<feature type="domain" description="GspL cytoplasmic actin-ATPase-like" evidence="12">
    <location>
        <begin position="44"/>
        <end position="119"/>
    </location>
</feature>
<evidence type="ECO:0000256" key="8">
    <source>
        <dbReference type="ARBA" id="ARBA00022989"/>
    </source>
</evidence>
<evidence type="ECO:0000256" key="11">
    <source>
        <dbReference type="SAM" id="Phobius"/>
    </source>
</evidence>
<evidence type="ECO:0000256" key="4">
    <source>
        <dbReference type="ARBA" id="ARBA00022475"/>
    </source>
</evidence>
<evidence type="ECO:0000256" key="3">
    <source>
        <dbReference type="ARBA" id="ARBA00022448"/>
    </source>
</evidence>
<sequence length="375" mass="42127">MRLVGTEKWLRPHGDFFYWHDSALELSGICHRDDWPVEWEGKSAELNLLVPCAETVECWVDLPQGVKLDIEGIGYLAEDQLATDLTELHLVLGNKEDNRQQLFGVNIRYLEKWLAVLKSHDSSLLSMYSESEFALQEGVVVAGVEPLLRRNNVTLNLAATTYEALVSTGALPAAKSLIETEYAEEQNWNITERSEMAYWSLLSRLRTNLAVRRYGPAINVRKYWAKYRRVAMLVTVLVAAEILLFGIQAWKLNQEKAALQEAQVALFREVVPQGRIVNAYSQLQALASESSSLSVNDVYGALTELSEVLSSHSDIRFQRVDLRAGSRALNIVLEADDFVALDRFSSALQAKGLQVEIQSSQSRNGITSARIKVEQ</sequence>
<dbReference type="InterPro" id="IPR043129">
    <property type="entry name" value="ATPase_NBD"/>
</dbReference>
<dbReference type="Proteomes" id="UP000267187">
    <property type="component" value="Unassembled WGS sequence"/>
</dbReference>
<accession>A0A3M0AQP6</accession>
<dbReference type="GO" id="GO:0015628">
    <property type="term" value="P:protein secretion by the type II secretion system"/>
    <property type="evidence" value="ECO:0007669"/>
    <property type="project" value="InterPro"/>
</dbReference>
<evidence type="ECO:0000256" key="1">
    <source>
        <dbReference type="ARBA" id="ARBA00004377"/>
    </source>
</evidence>
<dbReference type="Gene3D" id="3.30.1360.100">
    <property type="entry name" value="General secretion pathway protein M, EpsM"/>
    <property type="match status" value="1"/>
</dbReference>
<keyword evidence="4" id="KW-1003">Cell membrane</keyword>
<dbReference type="InterPro" id="IPR025691">
    <property type="entry name" value="GspL_pp_dom"/>
</dbReference>
<name>A0A3M0AQP6_9GAMM</name>
<organism evidence="14 15">
    <name type="scientific">Umboniibacter marinipuniceus</name>
    <dbReference type="NCBI Taxonomy" id="569599"/>
    <lineage>
        <taxon>Bacteria</taxon>
        <taxon>Pseudomonadati</taxon>
        <taxon>Pseudomonadota</taxon>
        <taxon>Gammaproteobacteria</taxon>
        <taxon>Cellvibrionales</taxon>
        <taxon>Cellvibrionaceae</taxon>
        <taxon>Umboniibacter</taxon>
    </lineage>
</organism>
<reference evidence="14 15" key="1">
    <citation type="submission" date="2018-10" db="EMBL/GenBank/DDBJ databases">
        <title>Genomic Encyclopedia of Type Strains, Phase IV (KMG-IV): sequencing the most valuable type-strain genomes for metagenomic binning, comparative biology and taxonomic classification.</title>
        <authorList>
            <person name="Goeker M."/>
        </authorList>
    </citation>
    <scope>NUCLEOTIDE SEQUENCE [LARGE SCALE GENOMIC DNA]</scope>
    <source>
        <strain evidence="14 15">DSM 25080</strain>
    </source>
</reference>
<evidence type="ECO:0000259" key="13">
    <source>
        <dbReference type="Pfam" id="PF12693"/>
    </source>
</evidence>
<evidence type="ECO:0000256" key="6">
    <source>
        <dbReference type="ARBA" id="ARBA00022692"/>
    </source>
</evidence>
<dbReference type="GO" id="GO:0009276">
    <property type="term" value="C:Gram-negative-bacterium-type cell wall"/>
    <property type="evidence" value="ECO:0007669"/>
    <property type="project" value="InterPro"/>
</dbReference>
<evidence type="ECO:0000256" key="2">
    <source>
        <dbReference type="ARBA" id="ARBA00005318"/>
    </source>
</evidence>
<dbReference type="InterPro" id="IPR024230">
    <property type="entry name" value="GspL_cyto_dom"/>
</dbReference>
<dbReference type="NCBIfam" id="TIGR01709">
    <property type="entry name" value="typeII_sec_gspL"/>
    <property type="match status" value="1"/>
</dbReference>
<keyword evidence="7 10" id="KW-0653">Protein transport</keyword>